<dbReference type="CDD" id="cd00093">
    <property type="entry name" value="HTH_XRE"/>
    <property type="match status" value="1"/>
</dbReference>
<evidence type="ECO:0000259" key="1">
    <source>
        <dbReference type="PROSITE" id="PS50943"/>
    </source>
</evidence>
<dbReference type="InterPro" id="IPR001387">
    <property type="entry name" value="Cro/C1-type_HTH"/>
</dbReference>
<evidence type="ECO:0000313" key="3">
    <source>
        <dbReference type="Proteomes" id="UP001227162"/>
    </source>
</evidence>
<dbReference type="Proteomes" id="UP001227162">
    <property type="component" value="Unassembled WGS sequence"/>
</dbReference>
<organism evidence="2 3">
    <name type="scientific">Rhodalgimonas zhirmunskyi</name>
    <dbReference type="NCBI Taxonomy" id="2964767"/>
    <lineage>
        <taxon>Bacteria</taxon>
        <taxon>Pseudomonadati</taxon>
        <taxon>Pseudomonadota</taxon>
        <taxon>Alphaproteobacteria</taxon>
        <taxon>Rhodobacterales</taxon>
        <taxon>Roseobacteraceae</taxon>
        <taxon>Rhodalgimonas</taxon>
    </lineage>
</organism>
<keyword evidence="3" id="KW-1185">Reference proteome</keyword>
<dbReference type="Pfam" id="PF13560">
    <property type="entry name" value="HTH_31"/>
    <property type="match status" value="1"/>
</dbReference>
<protein>
    <submittedName>
        <fullName evidence="2">Helix-turn-helix domain-containing protein</fullName>
    </submittedName>
</protein>
<comment type="caution">
    <text evidence="2">The sequence shown here is derived from an EMBL/GenBank/DDBJ whole genome shotgun (WGS) entry which is preliminary data.</text>
</comment>
<dbReference type="Gene3D" id="1.10.260.40">
    <property type="entry name" value="lambda repressor-like DNA-binding domains"/>
    <property type="match status" value="1"/>
</dbReference>
<dbReference type="GO" id="GO:0003677">
    <property type="term" value="F:DNA binding"/>
    <property type="evidence" value="ECO:0007669"/>
    <property type="project" value="InterPro"/>
</dbReference>
<dbReference type="PROSITE" id="PS50943">
    <property type="entry name" value="HTH_CROC1"/>
    <property type="match status" value="1"/>
</dbReference>
<reference evidence="2" key="2">
    <citation type="submission" date="2023-04" db="EMBL/GenBank/DDBJ databases">
        <title>'Rhodoalgimonas zhirmunskyi' gen. nov., isolated from a red alga.</title>
        <authorList>
            <person name="Nedashkovskaya O.I."/>
            <person name="Otstavnykh N.Y."/>
            <person name="Bystritskaya E.P."/>
            <person name="Balabanova L.A."/>
            <person name="Isaeva M.P."/>
        </authorList>
    </citation>
    <scope>NUCLEOTIDE SEQUENCE</scope>
    <source>
        <strain evidence="2">10Alg 79</strain>
    </source>
</reference>
<feature type="domain" description="HTH cro/C1-type" evidence="1">
    <location>
        <begin position="33"/>
        <end position="89"/>
    </location>
</feature>
<gene>
    <name evidence="2" type="ORF">NOI20_10410</name>
</gene>
<evidence type="ECO:0000313" key="2">
    <source>
        <dbReference type="EMBL" id="MDQ2094521.1"/>
    </source>
</evidence>
<sequence>MSEKLRERILKASPGLAEQMDKHEAKANLAAALRALRKSAGLTQTDVQKASGLSQSHISKVESATGPIPSTETIVRYARACNARPRIEFVPEDQSADARNNDFISMAMLG</sequence>
<dbReference type="SMART" id="SM00530">
    <property type="entry name" value="HTH_XRE"/>
    <property type="match status" value="1"/>
</dbReference>
<dbReference type="InterPro" id="IPR010982">
    <property type="entry name" value="Lambda_DNA-bd_dom_sf"/>
</dbReference>
<accession>A0AAJ1X5H0</accession>
<proteinExistence type="predicted"/>
<dbReference type="RefSeq" id="WP_317626117.1">
    <property type="nucleotide sequence ID" value="NZ_JANFFA010000002.1"/>
</dbReference>
<name>A0AAJ1X5H0_9RHOB</name>
<dbReference type="EMBL" id="JANFFA010000002">
    <property type="protein sequence ID" value="MDQ2094521.1"/>
    <property type="molecule type" value="Genomic_DNA"/>
</dbReference>
<dbReference type="AlphaFoldDB" id="A0AAJ1X5H0"/>
<dbReference type="SUPFAM" id="SSF47413">
    <property type="entry name" value="lambda repressor-like DNA-binding domains"/>
    <property type="match status" value="1"/>
</dbReference>
<reference evidence="2" key="1">
    <citation type="submission" date="2022-07" db="EMBL/GenBank/DDBJ databases">
        <authorList>
            <person name="Otstavnykh N."/>
            <person name="Isaeva M."/>
            <person name="Bystritskaya E."/>
        </authorList>
    </citation>
    <scope>NUCLEOTIDE SEQUENCE</scope>
    <source>
        <strain evidence="2">10Alg 79</strain>
    </source>
</reference>